<name>A0A2Z6NYG7_TRISU</name>
<evidence type="ECO:0000313" key="2">
    <source>
        <dbReference type="EMBL" id="GAU48506.1"/>
    </source>
</evidence>
<dbReference type="AlphaFoldDB" id="A0A2Z6NYG7"/>
<organism evidence="2 3">
    <name type="scientific">Trifolium subterraneum</name>
    <name type="common">Subterranean clover</name>
    <dbReference type="NCBI Taxonomy" id="3900"/>
    <lineage>
        <taxon>Eukaryota</taxon>
        <taxon>Viridiplantae</taxon>
        <taxon>Streptophyta</taxon>
        <taxon>Embryophyta</taxon>
        <taxon>Tracheophyta</taxon>
        <taxon>Spermatophyta</taxon>
        <taxon>Magnoliopsida</taxon>
        <taxon>eudicotyledons</taxon>
        <taxon>Gunneridae</taxon>
        <taxon>Pentapetalae</taxon>
        <taxon>rosids</taxon>
        <taxon>fabids</taxon>
        <taxon>Fabales</taxon>
        <taxon>Fabaceae</taxon>
        <taxon>Papilionoideae</taxon>
        <taxon>50 kb inversion clade</taxon>
        <taxon>NPAAA clade</taxon>
        <taxon>Hologalegina</taxon>
        <taxon>IRL clade</taxon>
        <taxon>Trifolieae</taxon>
        <taxon>Trifolium</taxon>
    </lineage>
</organism>
<feature type="region of interest" description="Disordered" evidence="1">
    <location>
        <begin position="51"/>
        <end position="78"/>
    </location>
</feature>
<feature type="compositionally biased region" description="Polar residues" evidence="1">
    <location>
        <begin position="65"/>
        <end position="78"/>
    </location>
</feature>
<evidence type="ECO:0000313" key="3">
    <source>
        <dbReference type="Proteomes" id="UP000242715"/>
    </source>
</evidence>
<keyword evidence="3" id="KW-1185">Reference proteome</keyword>
<dbReference type="EMBL" id="DF974429">
    <property type="protein sequence ID" value="GAU48506.1"/>
    <property type="molecule type" value="Genomic_DNA"/>
</dbReference>
<gene>
    <name evidence="2" type="ORF">TSUD_291920</name>
</gene>
<dbReference type="Proteomes" id="UP000242715">
    <property type="component" value="Unassembled WGS sequence"/>
</dbReference>
<reference evidence="3" key="1">
    <citation type="journal article" date="2017" name="Front. Plant Sci.">
        <title>Climate Clever Clovers: New Paradigm to Reduce the Environmental Footprint of Ruminants by Breeding Low Methanogenic Forages Utilizing Haplotype Variation.</title>
        <authorList>
            <person name="Kaur P."/>
            <person name="Appels R."/>
            <person name="Bayer P.E."/>
            <person name="Keeble-Gagnere G."/>
            <person name="Wang J."/>
            <person name="Hirakawa H."/>
            <person name="Shirasawa K."/>
            <person name="Vercoe P."/>
            <person name="Stefanova K."/>
            <person name="Durmic Z."/>
            <person name="Nichols P."/>
            <person name="Revell C."/>
            <person name="Isobe S.N."/>
            <person name="Edwards D."/>
            <person name="Erskine W."/>
        </authorList>
    </citation>
    <scope>NUCLEOTIDE SEQUENCE [LARGE SCALE GENOMIC DNA]</scope>
    <source>
        <strain evidence="3">cv. Daliak</strain>
    </source>
</reference>
<sequence length="108" mass="12359">MSVALKEEKKAKPLAAVTKSSYSLTGKTCYCKNRIILSQLRSKFPIEEQREQRQQIWQQQDDKPSSLNQAKVKSGSRNDSYSIKVVSYLLVVGQEKQLHKQASFARLK</sequence>
<protein>
    <submittedName>
        <fullName evidence="2">Uncharacterized protein</fullName>
    </submittedName>
</protein>
<accession>A0A2Z6NYG7</accession>
<evidence type="ECO:0000256" key="1">
    <source>
        <dbReference type="SAM" id="MobiDB-lite"/>
    </source>
</evidence>
<proteinExistence type="predicted"/>
<dbReference type="OrthoDB" id="1838506at2759"/>